<dbReference type="GO" id="GO:0006352">
    <property type="term" value="P:DNA-templated transcription initiation"/>
    <property type="evidence" value="ECO:0007669"/>
    <property type="project" value="InterPro"/>
</dbReference>
<proteinExistence type="predicted"/>
<evidence type="ECO:0000313" key="7">
    <source>
        <dbReference type="EMBL" id="BAK35067.1"/>
    </source>
</evidence>
<evidence type="ECO:0000256" key="4">
    <source>
        <dbReference type="ARBA" id="ARBA00023163"/>
    </source>
</evidence>
<dbReference type="HOGENOM" id="CLU_014793_8_5_11"/>
<dbReference type="NCBIfam" id="TIGR02937">
    <property type="entry name" value="sigma70-ECF"/>
    <property type="match status" value="1"/>
</dbReference>
<feature type="domain" description="RNA polymerase sigma-70 region 2" evidence="5">
    <location>
        <begin position="10"/>
        <end position="68"/>
    </location>
</feature>
<dbReference type="SUPFAM" id="SSF88946">
    <property type="entry name" value="Sigma2 domain of RNA polymerase sigma factors"/>
    <property type="match status" value="1"/>
</dbReference>
<dbReference type="Gene3D" id="1.10.10.10">
    <property type="entry name" value="Winged helix-like DNA-binding domain superfamily/Winged helix DNA-binding domain"/>
    <property type="match status" value="2"/>
</dbReference>
<keyword evidence="4" id="KW-0804">Transcription</keyword>
<dbReference type="AlphaFoldDB" id="F5XDP4"/>
<feature type="domain" description="RNA polymerase sigma-70 region 4" evidence="6">
    <location>
        <begin position="162"/>
        <end position="206"/>
    </location>
</feature>
<dbReference type="STRING" id="1032480.MLP_20530"/>
<dbReference type="Pfam" id="PF04545">
    <property type="entry name" value="Sigma70_r4"/>
    <property type="match status" value="1"/>
</dbReference>
<keyword evidence="1" id="KW-0805">Transcription regulation</keyword>
<dbReference type="KEGG" id="mph:MLP_20530"/>
<evidence type="ECO:0000256" key="3">
    <source>
        <dbReference type="ARBA" id="ARBA00023125"/>
    </source>
</evidence>
<dbReference type="InterPro" id="IPR014284">
    <property type="entry name" value="RNA_pol_sigma-70_dom"/>
</dbReference>
<dbReference type="GO" id="GO:0016987">
    <property type="term" value="F:sigma factor activity"/>
    <property type="evidence" value="ECO:0007669"/>
    <property type="project" value="UniProtKB-KW"/>
</dbReference>
<protein>
    <submittedName>
        <fullName evidence="7">RNA polymerase sigma factor</fullName>
    </submittedName>
</protein>
<dbReference type="PANTHER" id="PTHR30385">
    <property type="entry name" value="SIGMA FACTOR F FLAGELLAR"/>
    <property type="match status" value="1"/>
</dbReference>
<dbReference type="InterPro" id="IPR013325">
    <property type="entry name" value="RNA_pol_sigma_r2"/>
</dbReference>
<dbReference type="InterPro" id="IPR007627">
    <property type="entry name" value="RNA_pol_sigma70_r2"/>
</dbReference>
<organism evidence="7 8">
    <name type="scientific">Microlunatus phosphovorus (strain ATCC 700054 / DSM 10555 / JCM 9379 / NBRC 101784 / NCIMB 13414 / VKM Ac-1990 / NM-1)</name>
    <dbReference type="NCBI Taxonomy" id="1032480"/>
    <lineage>
        <taxon>Bacteria</taxon>
        <taxon>Bacillati</taxon>
        <taxon>Actinomycetota</taxon>
        <taxon>Actinomycetes</taxon>
        <taxon>Propionibacteriales</taxon>
        <taxon>Propionibacteriaceae</taxon>
        <taxon>Microlunatus</taxon>
    </lineage>
</organism>
<dbReference type="PANTHER" id="PTHR30385:SF4">
    <property type="entry name" value="RNA POLYMERASE SIGMA-E FACTOR"/>
    <property type="match status" value="1"/>
</dbReference>
<evidence type="ECO:0000313" key="8">
    <source>
        <dbReference type="Proteomes" id="UP000007947"/>
    </source>
</evidence>
<dbReference type="EMBL" id="AP012204">
    <property type="protein sequence ID" value="BAK35067.1"/>
    <property type="molecule type" value="Genomic_DNA"/>
</dbReference>
<accession>F5XDP4</accession>
<reference evidence="7 8" key="1">
    <citation type="submission" date="2011-05" db="EMBL/GenBank/DDBJ databases">
        <title>Whole genome sequence of Microlunatus phosphovorus NM-1.</title>
        <authorList>
            <person name="Hosoyama A."/>
            <person name="Sasaki K."/>
            <person name="Harada T."/>
            <person name="Igarashi R."/>
            <person name="Kawakoshi A."/>
            <person name="Sasagawa M."/>
            <person name="Fukada J."/>
            <person name="Nakamura S."/>
            <person name="Katano Y."/>
            <person name="Hanada S."/>
            <person name="Kamagata Y."/>
            <person name="Nakamura N."/>
            <person name="Yamazaki S."/>
            <person name="Fujita N."/>
        </authorList>
    </citation>
    <scope>NUCLEOTIDE SEQUENCE [LARGE SCALE GENOMIC DNA]</scope>
    <source>
        <strain evidence="8">ATCC 700054 / DSM 10555 / JCM 9379 / NBRC 101784 / NCIMB 13414 / VKM Ac-1990 / NM-1</strain>
    </source>
</reference>
<dbReference type="InterPro" id="IPR013324">
    <property type="entry name" value="RNA_pol_sigma_r3/r4-like"/>
</dbReference>
<dbReference type="InterPro" id="IPR036388">
    <property type="entry name" value="WH-like_DNA-bd_sf"/>
</dbReference>
<gene>
    <name evidence="7" type="ordered locus">MLP_20530</name>
</gene>
<keyword evidence="3" id="KW-0238">DNA-binding</keyword>
<name>F5XDP4_MICPN</name>
<evidence type="ECO:0000259" key="5">
    <source>
        <dbReference type="Pfam" id="PF04542"/>
    </source>
</evidence>
<keyword evidence="2" id="KW-0731">Sigma factor</keyword>
<dbReference type="Pfam" id="PF04542">
    <property type="entry name" value="Sigma70_r2"/>
    <property type="match status" value="1"/>
</dbReference>
<evidence type="ECO:0000256" key="2">
    <source>
        <dbReference type="ARBA" id="ARBA00023082"/>
    </source>
</evidence>
<evidence type="ECO:0000259" key="6">
    <source>
        <dbReference type="Pfam" id="PF04545"/>
    </source>
</evidence>
<keyword evidence="8" id="KW-1185">Reference proteome</keyword>
<dbReference type="InterPro" id="IPR007630">
    <property type="entry name" value="RNA_pol_sigma70_r4"/>
</dbReference>
<sequence length="225" mass="25538">MLQHLWLSDTIARRFRGRGEDDDDLQQVARCALLEAANRYEPDKGAFPPFAGPTISGVLKRHFRDHGWVVRPPRQTQQLAVRITQQWSEIAQAHGCVPTDQELADSLNESVSDIREARRASQGYRTVPLDSPTSPVAHAGVDDPGFDDCDARLLVQQTWALLSPEERKLLRMRFWEQRSQSDIAERIGTSQMQVSRLLSRLLSRLRRQLADDSAATRQAMEQRAA</sequence>
<evidence type="ECO:0000256" key="1">
    <source>
        <dbReference type="ARBA" id="ARBA00023015"/>
    </source>
</evidence>
<dbReference type="GO" id="GO:0003677">
    <property type="term" value="F:DNA binding"/>
    <property type="evidence" value="ECO:0007669"/>
    <property type="project" value="UniProtKB-KW"/>
</dbReference>
<dbReference type="Proteomes" id="UP000007947">
    <property type="component" value="Chromosome"/>
</dbReference>
<dbReference type="Gene3D" id="1.20.120.1810">
    <property type="match status" value="1"/>
</dbReference>
<dbReference type="SUPFAM" id="SSF88659">
    <property type="entry name" value="Sigma3 and sigma4 domains of RNA polymerase sigma factors"/>
    <property type="match status" value="2"/>
</dbReference>
<dbReference type="eggNOG" id="COG1191">
    <property type="taxonomic scope" value="Bacteria"/>
</dbReference>